<proteinExistence type="predicted"/>
<gene>
    <name evidence="2" type="ORF">Ga0123461_1605</name>
</gene>
<keyword evidence="1" id="KW-1133">Transmembrane helix</keyword>
<keyword evidence="3" id="KW-1185">Reference proteome</keyword>
<dbReference type="RefSeq" id="WP_100277842.1">
    <property type="nucleotide sequence ID" value="NZ_CP018799.1"/>
</dbReference>
<feature type="transmembrane region" description="Helical" evidence="1">
    <location>
        <begin position="32"/>
        <end position="53"/>
    </location>
</feature>
<dbReference type="OrthoDB" id="8441457at2"/>
<feature type="transmembrane region" description="Helical" evidence="1">
    <location>
        <begin position="101"/>
        <end position="120"/>
    </location>
</feature>
<organism evidence="2 3">
    <name type="scientific">Mariprofundus aestuarium</name>
    <dbReference type="NCBI Taxonomy" id="1921086"/>
    <lineage>
        <taxon>Bacteria</taxon>
        <taxon>Pseudomonadati</taxon>
        <taxon>Pseudomonadota</taxon>
        <taxon>Candidatius Mariprofundia</taxon>
        <taxon>Mariprofundales</taxon>
        <taxon>Mariprofundaceae</taxon>
        <taxon>Mariprofundus</taxon>
    </lineage>
</organism>
<dbReference type="AlphaFoldDB" id="A0A2K8KYG3"/>
<feature type="transmembrane region" description="Helical" evidence="1">
    <location>
        <begin position="185"/>
        <end position="203"/>
    </location>
</feature>
<feature type="transmembrane region" description="Helical" evidence="1">
    <location>
        <begin position="6"/>
        <end position="25"/>
    </location>
</feature>
<evidence type="ECO:0000256" key="1">
    <source>
        <dbReference type="SAM" id="Phobius"/>
    </source>
</evidence>
<feature type="transmembrane region" description="Helical" evidence="1">
    <location>
        <begin position="65"/>
        <end position="89"/>
    </location>
</feature>
<feature type="transmembrane region" description="Helical" evidence="1">
    <location>
        <begin position="140"/>
        <end position="156"/>
    </location>
</feature>
<protein>
    <submittedName>
        <fullName evidence="2">Uncharacterized protein</fullName>
    </submittedName>
</protein>
<reference evidence="2 3" key="1">
    <citation type="submission" date="2016-12" db="EMBL/GenBank/DDBJ databases">
        <title>Isolation and genomic insights into novel planktonic Zetaproteobacteria from stratified waters of the Chesapeake Bay.</title>
        <authorList>
            <person name="McAllister S.M."/>
            <person name="Kato S."/>
            <person name="Chan C.S."/>
            <person name="Chiu B.K."/>
            <person name="Field E.K."/>
        </authorList>
    </citation>
    <scope>NUCLEOTIDE SEQUENCE [LARGE SCALE GENOMIC DNA]</scope>
    <source>
        <strain evidence="2 3">CP-5</strain>
    </source>
</reference>
<dbReference type="Pfam" id="PF20334">
    <property type="entry name" value="DUF6629"/>
    <property type="match status" value="1"/>
</dbReference>
<feature type="transmembrane region" description="Helical" evidence="1">
    <location>
        <begin position="161"/>
        <end position="179"/>
    </location>
</feature>
<keyword evidence="1" id="KW-0812">Transmembrane</keyword>
<evidence type="ECO:0000313" key="2">
    <source>
        <dbReference type="EMBL" id="ATX80018.1"/>
    </source>
</evidence>
<dbReference type="Proteomes" id="UP000231701">
    <property type="component" value="Chromosome"/>
</dbReference>
<name>A0A2K8KYG3_MARES</name>
<dbReference type="InterPro" id="IPR046737">
    <property type="entry name" value="DUF6629"/>
</dbReference>
<accession>A0A2K8KYG3</accession>
<evidence type="ECO:0000313" key="3">
    <source>
        <dbReference type="Proteomes" id="UP000231701"/>
    </source>
</evidence>
<dbReference type="KEGG" id="maes:Ga0123461_1605"/>
<sequence>MCFSATASFIVGGSLISVGALTLKLAKEKRELGFALIPLLFGIQQIIEGTLWLSFHYDMPQLKTVMTYLFTMFSHVLWPIYVPFAVGLLETERWRLKAMWIFRLIGVSVSIHLLLLITLQPLTAVADHHIIYISPSLYEWPMMLLYIAATCLVSLFSSHRLIRVFGALAIVLFVIAYLFYTAAFFSVWCFFAAILSLIVYLFFKGRGSKQVT</sequence>
<keyword evidence="1" id="KW-0472">Membrane</keyword>
<dbReference type="EMBL" id="CP018799">
    <property type="protein sequence ID" value="ATX80018.1"/>
    <property type="molecule type" value="Genomic_DNA"/>
</dbReference>